<dbReference type="GO" id="GO:0005737">
    <property type="term" value="C:cytoplasm"/>
    <property type="evidence" value="ECO:0007669"/>
    <property type="project" value="UniProtKB-SubCell"/>
</dbReference>
<feature type="compositionally biased region" description="Low complexity" evidence="4">
    <location>
        <begin position="467"/>
        <end position="478"/>
    </location>
</feature>
<comment type="subcellular location">
    <subcellularLocation>
        <location evidence="1">Cytoplasm</location>
    </subcellularLocation>
</comment>
<accession>A0A4Y2FRG4</accession>
<feature type="region of interest" description="Disordered" evidence="4">
    <location>
        <begin position="543"/>
        <end position="628"/>
    </location>
</feature>
<protein>
    <submittedName>
        <fullName evidence="5">Protein lingerer</fullName>
    </submittedName>
</protein>
<feature type="region of interest" description="Disordered" evidence="4">
    <location>
        <begin position="447"/>
        <end position="514"/>
    </location>
</feature>
<dbReference type="Gene3D" id="1.10.8.10">
    <property type="entry name" value="DNA helicase RuvA subunit, C-terminal domain"/>
    <property type="match status" value="1"/>
</dbReference>
<feature type="compositionally biased region" description="Polar residues" evidence="4">
    <location>
        <begin position="479"/>
        <end position="490"/>
    </location>
</feature>
<feature type="compositionally biased region" description="Polar residues" evidence="4">
    <location>
        <begin position="543"/>
        <end position="600"/>
    </location>
</feature>
<dbReference type="InterPro" id="IPR051833">
    <property type="entry name" value="TC-DDR_regulator"/>
</dbReference>
<feature type="region of interest" description="Disordered" evidence="4">
    <location>
        <begin position="104"/>
        <end position="248"/>
    </location>
</feature>
<feature type="compositionally biased region" description="Low complexity" evidence="4">
    <location>
        <begin position="447"/>
        <end position="458"/>
    </location>
</feature>
<reference evidence="5 6" key="1">
    <citation type="journal article" date="2019" name="Sci. Rep.">
        <title>Orb-weaving spider Araneus ventricosus genome elucidates the spidroin gene catalogue.</title>
        <authorList>
            <person name="Kono N."/>
            <person name="Nakamura H."/>
            <person name="Ohtoshi R."/>
            <person name="Moran D.A.P."/>
            <person name="Shinohara A."/>
            <person name="Yoshida Y."/>
            <person name="Fujiwara M."/>
            <person name="Mori M."/>
            <person name="Tomita M."/>
            <person name="Arakawa K."/>
        </authorList>
    </citation>
    <scope>NUCLEOTIDE SEQUENCE [LARGE SCALE GENOMIC DNA]</scope>
</reference>
<feature type="compositionally biased region" description="Polar residues" evidence="4">
    <location>
        <begin position="20"/>
        <end position="36"/>
    </location>
</feature>
<feature type="compositionally biased region" description="Polar residues" evidence="4">
    <location>
        <begin position="646"/>
        <end position="659"/>
    </location>
</feature>
<feature type="compositionally biased region" description="Basic and acidic residues" evidence="4">
    <location>
        <begin position="139"/>
        <end position="165"/>
    </location>
</feature>
<dbReference type="Pfam" id="PF12478">
    <property type="entry name" value="UBAP2-Lig"/>
    <property type="match status" value="1"/>
</dbReference>
<feature type="region of interest" description="Disordered" evidence="4">
    <location>
        <begin position="758"/>
        <end position="780"/>
    </location>
</feature>
<evidence type="ECO:0000256" key="2">
    <source>
        <dbReference type="ARBA" id="ARBA00022490"/>
    </source>
</evidence>
<evidence type="ECO:0000256" key="1">
    <source>
        <dbReference type="ARBA" id="ARBA00004496"/>
    </source>
</evidence>
<organism evidence="5 6">
    <name type="scientific">Araneus ventricosus</name>
    <name type="common">Orbweaver spider</name>
    <name type="synonym">Epeira ventricosa</name>
    <dbReference type="NCBI Taxonomy" id="182803"/>
    <lineage>
        <taxon>Eukaryota</taxon>
        <taxon>Metazoa</taxon>
        <taxon>Ecdysozoa</taxon>
        <taxon>Arthropoda</taxon>
        <taxon>Chelicerata</taxon>
        <taxon>Arachnida</taxon>
        <taxon>Araneae</taxon>
        <taxon>Araneomorphae</taxon>
        <taxon>Entelegynae</taxon>
        <taxon>Araneoidea</taxon>
        <taxon>Araneidae</taxon>
        <taxon>Araneus</taxon>
    </lineage>
</organism>
<dbReference type="InterPro" id="IPR022166">
    <property type="entry name" value="UBAP2/Lig"/>
</dbReference>
<feature type="compositionally biased region" description="Low complexity" evidence="4">
    <location>
        <begin position="601"/>
        <end position="611"/>
    </location>
</feature>
<dbReference type="SUPFAM" id="SSF46934">
    <property type="entry name" value="UBA-like"/>
    <property type="match status" value="1"/>
</dbReference>
<feature type="region of interest" description="Disordered" evidence="4">
    <location>
        <begin position="1196"/>
        <end position="1224"/>
    </location>
</feature>
<comment type="caution">
    <text evidence="5">The sequence shown here is derived from an EMBL/GenBank/DDBJ whole genome shotgun (WGS) entry which is preliminary data.</text>
</comment>
<feature type="region of interest" description="Disordered" evidence="4">
    <location>
        <begin position="332"/>
        <end position="372"/>
    </location>
</feature>
<sequence length="1326" mass="142065">MMSSATAQRAGRAPKDKNKTQPSHSNTKTPSETSKATDGIVSKIQPTAEQLRIAQIINDANKGDYPDLKDKVERIIEITGKTSDAALVALHDCDNDSNRAAIMLLEGNQDEGKWETSGKKKKNRQAQQKTPEVNGHEPAAVEKEEKEPVENTNKKREPKQREGGYRYRGPPRMNRGNQGGRNWRNKENEKNERNLQDGQGRRERNTEGRSRGPRKNFSSGRGRGRGGRSRTFQNRGLQNNDGFPESIDTWQNSTAEKVNMSNAADATMTVGNWSDVAVTEEWSEEDWTENLTETKVFTPSAGTQQSSAVAGIDIPAASALGQNIDLTSFLQKSSTNSENTSNSLSGSSVTQPGQSSLMSQQIPQMPQNVAPQSQSNFDFTQFAKQAADQIKAAVGVVTQPTPSAPSVNANSFQSNNASYQSSYNMNSNSSNQHHVQIPHELQQVIVSQSSYTSGSQSSVHMSRELHSPVVSQQSSSAPTVKTTTTSQQHQAPLPQRVKQPPKARLPPPSKIPESAVVMPDDAVTSLDVQFGALQFGTDSSPFDFTAGGENNNSYQDLGQNSNGSSHVNSQALPSNITSQSYSNPLPSPVTMNKDSTYNIGSHSSPSQNSISNDLNQSQKVASQDSMLLSQSEHKNVENVSSYINHRTNQSSNLDGSMMSSKADPSALNSFSTSSHDSASAYSYGNQKSVLNSSNLVPSSVSYTHTSASLNSGSSDMSNNQASQPKYQAQVANQNQNTSSYVSSASSYGLQSSAYSGSVTTSGSTYPSQTGYSSHASASYGSSNTGYNNQQGVYSGSVTTTAQSGSMISTTVSSSKLTNSLSHGVKESSLLESQHSSSQHTYEVASTTSSSSVLSASSLAPTSSVNHSVQNSSNMNSVLGLVSTSSSTTTTSVLKNSLSATGKAVPNIPQNIPAAMLGHQYIMGQASLPFYGLQQPVYSYEDMQMLQSKMSTLGLQSPVYSYEDMQMIQSKLSTLGYYDMQFQAPTSMTGRDPGMGSVAYTTDGKYSRAETDASTVATTLSQGQANTQAHGQAFLNPALPPGYGYYFAGGMMTGGIHHYAPPIFPVPPATNTHGATTNTQFQKANAYGSHSYNSGYESLTQAQDYTKGTYGAASQNQVKGVSGSGAVPDLSGSVYSKTHAQLAKYNDKPGFHTGTPPPFNLAGSQAAGPLGASSGPYATQFIPVLAHGQHHSTLLHHHMQQDTSQTGGTPTAGQRVPQGLGQPKNSSKQNYAYWTTLPFRQAIHKCCPQCKFIHRHPHTAFSYWLTIHPMSSSAHVPTPTNVDLQSSSPNGMLSIGTCWESNLPCLVTPIPDWFFTLGLVLMWSGYE</sequence>
<feature type="compositionally biased region" description="Low complexity" evidence="4">
    <location>
        <begin position="408"/>
        <end position="431"/>
    </location>
</feature>
<feature type="region of interest" description="Disordered" evidence="4">
    <location>
        <begin position="646"/>
        <end position="680"/>
    </location>
</feature>
<feature type="compositionally biased region" description="Basic and acidic residues" evidence="4">
    <location>
        <begin position="184"/>
        <end position="210"/>
    </location>
</feature>
<feature type="compositionally biased region" description="Polar residues" evidence="4">
    <location>
        <begin position="231"/>
        <end position="241"/>
    </location>
</feature>
<feature type="compositionally biased region" description="Low complexity" evidence="4">
    <location>
        <begin position="669"/>
        <end position="680"/>
    </location>
</feature>
<evidence type="ECO:0000313" key="5">
    <source>
        <dbReference type="EMBL" id="GBM43055.1"/>
    </source>
</evidence>
<feature type="region of interest" description="Disordered" evidence="4">
    <location>
        <begin position="705"/>
        <end position="734"/>
    </location>
</feature>
<keyword evidence="6" id="KW-1185">Reference proteome</keyword>
<dbReference type="Proteomes" id="UP000499080">
    <property type="component" value="Unassembled WGS sequence"/>
</dbReference>
<dbReference type="EMBL" id="BGPR01001014">
    <property type="protein sequence ID" value="GBM43055.1"/>
    <property type="molecule type" value="Genomic_DNA"/>
</dbReference>
<evidence type="ECO:0000313" key="6">
    <source>
        <dbReference type="Proteomes" id="UP000499080"/>
    </source>
</evidence>
<name>A0A4Y2FRG4_ARAVE</name>
<evidence type="ECO:0000256" key="3">
    <source>
        <dbReference type="ARBA" id="ARBA00022553"/>
    </source>
</evidence>
<dbReference type="PANTHER" id="PTHR16308:SF13">
    <property type="entry name" value="PROTEIN LINGERER"/>
    <property type="match status" value="1"/>
</dbReference>
<keyword evidence="3" id="KW-0597">Phosphoprotein</keyword>
<proteinExistence type="predicted"/>
<dbReference type="PANTHER" id="PTHR16308">
    <property type="entry name" value="UBIQUITIN ASSOCIATED PROTEIN 2-LIKE/LINGERER"/>
    <property type="match status" value="1"/>
</dbReference>
<feature type="compositionally biased region" description="Low complexity" evidence="4">
    <location>
        <begin position="333"/>
        <end position="350"/>
    </location>
</feature>
<keyword evidence="2" id="KW-0963">Cytoplasm</keyword>
<feature type="region of interest" description="Disordered" evidence="4">
    <location>
        <begin position="1"/>
        <end position="43"/>
    </location>
</feature>
<dbReference type="CDD" id="cd14277">
    <property type="entry name" value="UBA_UBP2_like"/>
    <property type="match status" value="1"/>
</dbReference>
<dbReference type="GO" id="GO:0005634">
    <property type="term" value="C:nucleus"/>
    <property type="evidence" value="ECO:0007669"/>
    <property type="project" value="TreeGrafter"/>
</dbReference>
<evidence type="ECO:0000256" key="4">
    <source>
        <dbReference type="SAM" id="MobiDB-lite"/>
    </source>
</evidence>
<feature type="compositionally biased region" description="Polar residues" evidence="4">
    <location>
        <begin position="1201"/>
        <end position="1211"/>
    </location>
</feature>
<feature type="compositionally biased region" description="Low complexity" evidence="4">
    <location>
        <begin position="167"/>
        <end position="182"/>
    </location>
</feature>
<dbReference type="OrthoDB" id="5918007at2759"/>
<feature type="compositionally biased region" description="Polar residues" evidence="4">
    <location>
        <begin position="612"/>
        <end position="628"/>
    </location>
</feature>
<gene>
    <name evidence="5" type="primary">lig_2</name>
    <name evidence="5" type="ORF">AVEN_215181_1</name>
</gene>
<feature type="region of interest" description="Disordered" evidence="4">
    <location>
        <begin position="400"/>
        <end position="431"/>
    </location>
</feature>
<dbReference type="InterPro" id="IPR009060">
    <property type="entry name" value="UBA-like_sf"/>
</dbReference>
<feature type="compositionally biased region" description="Polar residues" evidence="4">
    <location>
        <begin position="351"/>
        <end position="372"/>
    </location>
</feature>